<dbReference type="AlphaFoldDB" id="A0A0V1H761"/>
<dbReference type="Proteomes" id="UP000055024">
    <property type="component" value="Unassembled WGS sequence"/>
</dbReference>
<keyword evidence="8" id="KW-1185">Reference proteome</keyword>
<dbReference type="Gene3D" id="3.30.160.60">
    <property type="entry name" value="Classic Zinc Finger"/>
    <property type="match status" value="1"/>
</dbReference>
<evidence type="ECO:0000256" key="2">
    <source>
        <dbReference type="ARBA" id="ARBA00022737"/>
    </source>
</evidence>
<dbReference type="SMART" id="SM00355">
    <property type="entry name" value="ZnF_C2H2"/>
    <property type="match status" value="2"/>
</dbReference>
<keyword evidence="4" id="KW-0862">Zinc</keyword>
<accession>A0A0V1H761</accession>
<feature type="non-terminal residue" evidence="7">
    <location>
        <position position="1"/>
    </location>
</feature>
<dbReference type="OrthoDB" id="10261408at2759"/>
<evidence type="ECO:0000259" key="6">
    <source>
        <dbReference type="PROSITE" id="PS50157"/>
    </source>
</evidence>
<evidence type="ECO:0000256" key="4">
    <source>
        <dbReference type="ARBA" id="ARBA00022833"/>
    </source>
</evidence>
<keyword evidence="3 5" id="KW-0863">Zinc-finger</keyword>
<evidence type="ECO:0000256" key="3">
    <source>
        <dbReference type="ARBA" id="ARBA00022771"/>
    </source>
</evidence>
<dbReference type="PROSITE" id="PS50157">
    <property type="entry name" value="ZINC_FINGER_C2H2_2"/>
    <property type="match status" value="2"/>
</dbReference>
<comment type="caution">
    <text evidence="7">The sequence shown here is derived from an EMBL/GenBank/DDBJ whole genome shotgun (WGS) entry which is preliminary data.</text>
</comment>
<dbReference type="InterPro" id="IPR036236">
    <property type="entry name" value="Znf_C2H2_sf"/>
</dbReference>
<feature type="domain" description="C2H2-type" evidence="6">
    <location>
        <begin position="53"/>
        <end position="80"/>
    </location>
</feature>
<evidence type="ECO:0000313" key="8">
    <source>
        <dbReference type="Proteomes" id="UP000055024"/>
    </source>
</evidence>
<dbReference type="STRING" id="268475.A0A0V1H761"/>
<evidence type="ECO:0000313" key="7">
    <source>
        <dbReference type="EMBL" id="KRZ06134.1"/>
    </source>
</evidence>
<gene>
    <name evidence="7" type="primary">ZNF274</name>
    <name evidence="7" type="ORF">T11_2603</name>
</gene>
<dbReference type="PANTHER" id="PTHR24408:SF58">
    <property type="entry name" value="TRANSCRIPTION FACTOR (TFIIIA), PUTATIVE (AFU_ORTHOLOGUE AFUA_1G05150)-RELATED"/>
    <property type="match status" value="1"/>
</dbReference>
<sequence length="309" mass="35266">LIFYSLGVVESDSTMLPFVFDPPQYTCRYCPARFENFISCRNHMSVHQGMRPFVCNHCGRSFADAGEKEEHVKTHLGAELSKSSSSLESYDMKRLFEEPLEQEDKADRDAESSESLAVKIVLKEEVLRRMMNLSLSSPVKLKPLKQEYCISYEPSVKLCENDDGNSKTQLNDAVGRSETQVDGAQLIQENNLGATEKIYQNDCAIDSKRQVVHFPAISIERIDETSFPNSVVGDKVTRNCWKSGILTTDEDKAKNQNPLPAIRLAIRKYKVKGKSDYESFTVEERFQKAQLLMKKRFKREKKVPDQTVE</sequence>
<keyword evidence="7" id="KW-0675">Receptor</keyword>
<dbReference type="SUPFAM" id="SSF57667">
    <property type="entry name" value="beta-beta-alpha zinc fingers"/>
    <property type="match status" value="1"/>
</dbReference>
<proteinExistence type="predicted"/>
<protein>
    <submittedName>
        <fullName evidence="7">Neurotrophin receptor-interacting factor-like protein</fullName>
    </submittedName>
</protein>
<dbReference type="InterPro" id="IPR013087">
    <property type="entry name" value="Znf_C2H2_type"/>
</dbReference>
<dbReference type="GO" id="GO:0005634">
    <property type="term" value="C:nucleus"/>
    <property type="evidence" value="ECO:0007669"/>
    <property type="project" value="TreeGrafter"/>
</dbReference>
<keyword evidence="2" id="KW-0677">Repeat</keyword>
<feature type="domain" description="C2H2-type" evidence="6">
    <location>
        <begin position="25"/>
        <end position="52"/>
    </location>
</feature>
<reference evidence="7 8" key="1">
    <citation type="submission" date="2015-01" db="EMBL/GenBank/DDBJ databases">
        <title>Evolution of Trichinella species and genotypes.</title>
        <authorList>
            <person name="Korhonen P.K."/>
            <person name="Edoardo P."/>
            <person name="Giuseppe L.R."/>
            <person name="Gasser R.B."/>
        </authorList>
    </citation>
    <scope>NUCLEOTIDE SEQUENCE [LARGE SCALE GENOMIC DNA]</scope>
    <source>
        <strain evidence="7">ISS1029</strain>
    </source>
</reference>
<evidence type="ECO:0000256" key="5">
    <source>
        <dbReference type="PROSITE-ProRule" id="PRU00042"/>
    </source>
</evidence>
<dbReference type="GO" id="GO:0043565">
    <property type="term" value="F:sequence-specific DNA binding"/>
    <property type="evidence" value="ECO:0007669"/>
    <property type="project" value="TreeGrafter"/>
</dbReference>
<name>A0A0V1H761_9BILA</name>
<organism evidence="7 8">
    <name type="scientific">Trichinella zimbabwensis</name>
    <dbReference type="NCBI Taxonomy" id="268475"/>
    <lineage>
        <taxon>Eukaryota</taxon>
        <taxon>Metazoa</taxon>
        <taxon>Ecdysozoa</taxon>
        <taxon>Nematoda</taxon>
        <taxon>Enoplea</taxon>
        <taxon>Dorylaimia</taxon>
        <taxon>Trichinellida</taxon>
        <taxon>Trichinellidae</taxon>
        <taxon>Trichinella</taxon>
    </lineage>
</organism>
<dbReference type="EMBL" id="JYDP01000125">
    <property type="protein sequence ID" value="KRZ06134.1"/>
    <property type="molecule type" value="Genomic_DNA"/>
</dbReference>
<dbReference type="PROSITE" id="PS00028">
    <property type="entry name" value="ZINC_FINGER_C2H2_1"/>
    <property type="match status" value="2"/>
</dbReference>
<keyword evidence="1" id="KW-0479">Metal-binding</keyword>
<dbReference type="GO" id="GO:0000981">
    <property type="term" value="F:DNA-binding transcription factor activity, RNA polymerase II-specific"/>
    <property type="evidence" value="ECO:0007669"/>
    <property type="project" value="TreeGrafter"/>
</dbReference>
<dbReference type="PANTHER" id="PTHR24408">
    <property type="entry name" value="ZINC FINGER PROTEIN"/>
    <property type="match status" value="1"/>
</dbReference>
<evidence type="ECO:0000256" key="1">
    <source>
        <dbReference type="ARBA" id="ARBA00022723"/>
    </source>
</evidence>
<dbReference type="GO" id="GO:0008270">
    <property type="term" value="F:zinc ion binding"/>
    <property type="evidence" value="ECO:0007669"/>
    <property type="project" value="UniProtKB-KW"/>
</dbReference>